<evidence type="ECO:0008006" key="5">
    <source>
        <dbReference type="Google" id="ProtNLM"/>
    </source>
</evidence>
<dbReference type="CDD" id="cd02989">
    <property type="entry name" value="Phd_like_TxnDC9"/>
    <property type="match status" value="1"/>
</dbReference>
<comment type="caution">
    <text evidence="3">The sequence shown here is derived from an EMBL/GenBank/DDBJ whole genome shotgun (WGS) entry which is preliminary data.</text>
</comment>
<gene>
    <name evidence="3" type="ORF">SASPL_141059</name>
</gene>
<protein>
    <recommendedName>
        <fullName evidence="5">Thioredoxin domain-containing protein</fullName>
    </recommendedName>
</protein>
<feature type="transmembrane region" description="Helical" evidence="2">
    <location>
        <begin position="158"/>
        <end position="176"/>
    </location>
</feature>
<keyword evidence="2" id="KW-0812">Transmembrane</keyword>
<dbReference type="Proteomes" id="UP000298416">
    <property type="component" value="Unassembled WGS sequence"/>
</dbReference>
<keyword evidence="2" id="KW-1133">Transmembrane helix</keyword>
<dbReference type="AlphaFoldDB" id="A0A8X8WQX4"/>
<keyword evidence="4" id="KW-1185">Reference proteome</keyword>
<feature type="region of interest" description="Disordered" evidence="1">
    <location>
        <begin position="233"/>
        <end position="265"/>
    </location>
</feature>
<evidence type="ECO:0000256" key="2">
    <source>
        <dbReference type="SAM" id="Phobius"/>
    </source>
</evidence>
<dbReference type="PANTHER" id="PTHR21148">
    <property type="entry name" value="THIOREDOXIN DOMAIN-CONTAINING PROTEIN 9"/>
    <property type="match status" value="1"/>
</dbReference>
<dbReference type="EMBL" id="PNBA02000015">
    <property type="protein sequence ID" value="KAG6399578.1"/>
    <property type="molecule type" value="Genomic_DNA"/>
</dbReference>
<proteinExistence type="predicted"/>
<evidence type="ECO:0000256" key="1">
    <source>
        <dbReference type="SAM" id="MobiDB-lite"/>
    </source>
</evidence>
<evidence type="ECO:0000313" key="4">
    <source>
        <dbReference type="Proteomes" id="UP000298416"/>
    </source>
</evidence>
<accession>A0A8X8WQX4</accession>
<organism evidence="3">
    <name type="scientific">Salvia splendens</name>
    <name type="common">Scarlet sage</name>
    <dbReference type="NCBI Taxonomy" id="180675"/>
    <lineage>
        <taxon>Eukaryota</taxon>
        <taxon>Viridiplantae</taxon>
        <taxon>Streptophyta</taxon>
        <taxon>Embryophyta</taxon>
        <taxon>Tracheophyta</taxon>
        <taxon>Spermatophyta</taxon>
        <taxon>Magnoliopsida</taxon>
        <taxon>eudicotyledons</taxon>
        <taxon>Gunneridae</taxon>
        <taxon>Pentapetalae</taxon>
        <taxon>asterids</taxon>
        <taxon>lamiids</taxon>
        <taxon>Lamiales</taxon>
        <taxon>Lamiaceae</taxon>
        <taxon>Nepetoideae</taxon>
        <taxon>Mentheae</taxon>
        <taxon>Salviinae</taxon>
        <taxon>Salvia</taxon>
        <taxon>Salvia subgen. Calosphace</taxon>
        <taxon>core Calosphace</taxon>
    </lineage>
</organism>
<evidence type="ECO:0000313" key="3">
    <source>
        <dbReference type="EMBL" id="KAG6399578.1"/>
    </source>
</evidence>
<dbReference type="SUPFAM" id="SSF52833">
    <property type="entry name" value="Thioredoxin-like"/>
    <property type="match status" value="1"/>
</dbReference>
<reference evidence="3" key="1">
    <citation type="submission" date="2018-01" db="EMBL/GenBank/DDBJ databases">
        <authorList>
            <person name="Mao J.F."/>
        </authorList>
    </citation>
    <scope>NUCLEOTIDE SEQUENCE</scope>
    <source>
        <strain evidence="3">Huo1</strain>
        <tissue evidence="3">Leaf</tissue>
    </source>
</reference>
<dbReference type="Gene3D" id="3.40.30.10">
    <property type="entry name" value="Glutaredoxin"/>
    <property type="match status" value="1"/>
</dbReference>
<dbReference type="InterPro" id="IPR036249">
    <property type="entry name" value="Thioredoxin-like_sf"/>
</dbReference>
<sequence length="265" mass="29964">MDPDSVKSTLSNLAFGNVMAAAARDYQKDLLAQGKANASSSVHDEVDLDELMDDPELEKLHADRIATLKKEAEKRQKLTMQGHGEYREITEGDFLGEVTGTDKVICHFYHREFYRCKIMDKHLKSLAPRHFTTKFLKLDAENAPFFVTKLGIKTLPCVILFSYFCGILVFTLPLLLSNGLRISDGDEEAIFRQGVASDRLVGFQDLGGKDDFPTRKLELFFLKKDSKPMISGIIEENKRDEEDDDYLEGKRTSVRTSVHTDSDSD</sequence>
<keyword evidence="2" id="KW-0472">Membrane</keyword>
<reference evidence="3" key="2">
    <citation type="submission" date="2020-08" db="EMBL/GenBank/DDBJ databases">
        <title>Plant Genome Project.</title>
        <authorList>
            <person name="Zhang R.-G."/>
        </authorList>
    </citation>
    <scope>NUCLEOTIDE SEQUENCE</scope>
    <source>
        <strain evidence="3">Huo1</strain>
        <tissue evidence="3">Leaf</tissue>
    </source>
</reference>
<name>A0A8X8WQX4_SALSN</name>